<dbReference type="RefSeq" id="WP_135984135.1">
    <property type="nucleotide sequence ID" value="NZ_JAASQM010000002.1"/>
</dbReference>
<protein>
    <submittedName>
        <fullName evidence="1">Uncharacterized protein</fullName>
    </submittedName>
</protein>
<organism evidence="1 2">
    <name type="scientific">Sphingomonas naasensis</name>
    <dbReference type="NCBI Taxonomy" id="1344951"/>
    <lineage>
        <taxon>Bacteria</taxon>
        <taxon>Pseudomonadati</taxon>
        <taxon>Pseudomonadota</taxon>
        <taxon>Alphaproteobacteria</taxon>
        <taxon>Sphingomonadales</taxon>
        <taxon>Sphingomonadaceae</taxon>
        <taxon>Sphingomonas</taxon>
    </lineage>
</organism>
<evidence type="ECO:0000313" key="1">
    <source>
        <dbReference type="EMBL" id="TGX43370.1"/>
    </source>
</evidence>
<accession>A0A4S1WN99</accession>
<reference evidence="1 2" key="1">
    <citation type="submission" date="2019-04" db="EMBL/GenBank/DDBJ databases">
        <title>Sphingomonas psychrotolerans sp. nov., isolated from soil in the Tianshan Mountains, Xinjiang, China.</title>
        <authorList>
            <person name="Luo Y."/>
            <person name="Sheng H."/>
        </authorList>
    </citation>
    <scope>NUCLEOTIDE SEQUENCE [LARGE SCALE GENOMIC DNA]</scope>
    <source>
        <strain evidence="1 2">KIS18-15</strain>
    </source>
</reference>
<dbReference type="AlphaFoldDB" id="A0A4S1WN99"/>
<comment type="caution">
    <text evidence="1">The sequence shown here is derived from an EMBL/GenBank/DDBJ whole genome shotgun (WGS) entry which is preliminary data.</text>
</comment>
<evidence type="ECO:0000313" key="2">
    <source>
        <dbReference type="Proteomes" id="UP000309848"/>
    </source>
</evidence>
<dbReference type="Proteomes" id="UP000309848">
    <property type="component" value="Unassembled WGS sequence"/>
</dbReference>
<dbReference type="OrthoDB" id="10003415at2"/>
<name>A0A4S1WN99_9SPHN</name>
<proteinExistence type="predicted"/>
<dbReference type="EMBL" id="SRXU01000003">
    <property type="protein sequence ID" value="TGX43370.1"/>
    <property type="molecule type" value="Genomic_DNA"/>
</dbReference>
<gene>
    <name evidence="1" type="ORF">E5A74_09415</name>
</gene>
<sequence length="264" mass="28167">MTERSRGGDPLWAVALGILLFLALTAGGVTAAVYFAKTGFAKRTSPEAVDTALTADPDSAAMIEAMQESYPEDYAKIRIAVSESARRGAAPASLHVETFQLMRNAALAHLPELAQAPHAELAAYTAAESRMLAALETDDLTLCARYIMRGFGPGEVLSPEARIALAEMGVAQWRGAAAGRDQPVKRKVGAALAPRDAEALVAAMRKQGMDDRDLEVFSTPGLWVRAAPAQQCAVGKWLIDAIGTLPAEQSDRVAAWLILQKRLK</sequence>
<keyword evidence="2" id="KW-1185">Reference proteome</keyword>